<feature type="compositionally biased region" description="Gly residues" evidence="1">
    <location>
        <begin position="273"/>
        <end position="286"/>
    </location>
</feature>
<feature type="compositionally biased region" description="Polar residues" evidence="1">
    <location>
        <begin position="1"/>
        <end position="15"/>
    </location>
</feature>
<dbReference type="KEGG" id="vcn:VOLCADRAFT_85943"/>
<dbReference type="AlphaFoldDB" id="D8THE6"/>
<protein>
    <submittedName>
        <fullName evidence="2">RegA-like protein RlsK</fullName>
    </submittedName>
</protein>
<feature type="compositionally biased region" description="Basic and acidic residues" evidence="1">
    <location>
        <begin position="230"/>
        <end position="239"/>
    </location>
</feature>
<keyword evidence="3" id="KW-1185">Reference proteome</keyword>
<feature type="region of interest" description="Disordered" evidence="1">
    <location>
        <begin position="639"/>
        <end position="682"/>
    </location>
</feature>
<dbReference type="Proteomes" id="UP000001058">
    <property type="component" value="Unassembled WGS sequence"/>
</dbReference>
<evidence type="ECO:0000313" key="2">
    <source>
        <dbReference type="EMBL" id="EFJ53056.1"/>
    </source>
</evidence>
<feature type="region of interest" description="Disordered" evidence="1">
    <location>
        <begin position="916"/>
        <end position="940"/>
    </location>
</feature>
<evidence type="ECO:0000313" key="3">
    <source>
        <dbReference type="Proteomes" id="UP000001058"/>
    </source>
</evidence>
<feature type="region of interest" description="Disordered" evidence="1">
    <location>
        <begin position="266"/>
        <end position="319"/>
    </location>
</feature>
<feature type="compositionally biased region" description="Polar residues" evidence="1">
    <location>
        <begin position="172"/>
        <end position="183"/>
    </location>
</feature>
<feature type="region of interest" description="Disordered" evidence="1">
    <location>
        <begin position="1"/>
        <end position="42"/>
    </location>
</feature>
<feature type="region of interest" description="Disordered" evidence="1">
    <location>
        <begin position="1198"/>
        <end position="1240"/>
    </location>
</feature>
<feature type="compositionally biased region" description="Polar residues" evidence="1">
    <location>
        <begin position="654"/>
        <end position="667"/>
    </location>
</feature>
<dbReference type="OrthoDB" id="551189at2759"/>
<name>D8THE6_VOLCA</name>
<gene>
    <name evidence="2" type="primary">rlsK</name>
    <name evidence="2" type="ORF">VOLCADRAFT_85943</name>
</gene>
<dbReference type="GeneID" id="9624283"/>
<feature type="compositionally biased region" description="Polar residues" evidence="1">
    <location>
        <begin position="1076"/>
        <end position="1085"/>
    </location>
</feature>
<feature type="region of interest" description="Disordered" evidence="1">
    <location>
        <begin position="1065"/>
        <end position="1085"/>
    </location>
</feature>
<feature type="compositionally biased region" description="Low complexity" evidence="1">
    <location>
        <begin position="923"/>
        <end position="934"/>
    </location>
</feature>
<feature type="region of interest" description="Disordered" evidence="1">
    <location>
        <begin position="792"/>
        <end position="812"/>
    </location>
</feature>
<sequence>MQQAWSVSATASASPQKRRPPSPLLRLVYANPPHPTGSSAYPPTVDIPAIACSGFRSSIESAPPAPHPIPPELQSSLLASPGLVTSVRHHPAAAELLHPDCRMAAPPPAAAVGGVQDSHWFSLYDIPGGDGGELLPPKPPAQPRGPMSPAQPAPDAVQSSAMRAPGAPLDSHWTSSSWAQSAQPLPPPRLSWPPGRDASFMFTVRTRRHHQHGQHACSSSWDSGGGGDRVVGHDDDSGPRLKLNLSGAVSHPGLTSAREATLPHLEMPCTDAGNGGGGGGGGGGGSVAEFAEADVGSGGEHTSIRNADDSDSGGGSGRRALLPRLTDIWTRTAAAAAVTSTAMPAVGHSTPAAEPKAHPDAPAAAYPGAHGQMPNKEDDVVDDEGGERNAQRKHHSAAARADAGTALADAPQVTPLFSDAVVHSSDSPAPSVSAVRTIAQGEDTEAAHKAGGGGGREDAKPTSGTTASLGPAIATAPAAPATAGGVVTGQGLVRDPAEPYKVCAAAAAAAVSTAAAGPTHGSLPQPVPVQVASRRKRRLEGPGGGRAGRGAKDGVTRGAVGLFHPQLYLSGGNCIECGNEMMSRGKFERLAGTATAKWHVSIKVLPSGVTLGKWLQQHGLPILQGRPRKRPPLEHVEVAAENSEADGTDEDLSGSLTSVPSATHLNTAPSPPADPEDPPGSNRAMQEFILQEKGQGAQAVHEAGEGFGLQLRVAPAVDAGQIRADPARLNMYGSGGEGSCNRYMLSWPNLLGTPRSRAALATATATATGASGKGLPQLAGAVAPSVLQPTFDTGPQGLSGLTEEPQSLQAGPGRSALGITPYISGGDGGCVPLGPMDLNWNSGRAVGGPVQAEGDSLPRPFQPLPQLQLQLLQRPEDSALARPAYAAPQHSAETPYTRTELWNKATAGAHPAAHFLPDADYGASPDSRASSSSDKTPARMESVTVTTATTAITATTAAVVNGGSFWLGEASGSGGDGGGGGYADRTAATASAHDAPTSAYLLFDRGRGGSSRSNVPYSSRDLPENLYEQFDLASSASESAAAPQMFTLMRTDNRASNPVFNASARVNTNTNTNTNSAAGSRGLTSPGSSRLLLTSFSSGTLTWPGGLTCSAAPTPAATQGGSVSAHRAQWGDESCAPEPGILKSAPAHPGAADEGTATWSTGAAFMRTQANHMPYHSRAEEAWGRRCLEGLGHHERTEAAATAAEGLPGAWPRSEPGGWAAAPPPPPQLPPPAGERPGST</sequence>
<feature type="region of interest" description="Disordered" evidence="1">
    <location>
        <begin position="445"/>
        <end position="467"/>
    </location>
</feature>
<feature type="compositionally biased region" description="Pro residues" evidence="1">
    <location>
        <begin position="1222"/>
        <end position="1234"/>
    </location>
</feature>
<feature type="region of interest" description="Disordered" evidence="1">
    <location>
        <begin position="211"/>
        <end position="254"/>
    </location>
</feature>
<accession>D8THE6</accession>
<organism evidence="3">
    <name type="scientific">Volvox carteri f. nagariensis</name>
    <dbReference type="NCBI Taxonomy" id="3068"/>
    <lineage>
        <taxon>Eukaryota</taxon>
        <taxon>Viridiplantae</taxon>
        <taxon>Chlorophyta</taxon>
        <taxon>core chlorophytes</taxon>
        <taxon>Chlorophyceae</taxon>
        <taxon>CS clade</taxon>
        <taxon>Chlamydomonadales</taxon>
        <taxon>Volvocaceae</taxon>
        <taxon>Volvox</taxon>
    </lineage>
</organism>
<feature type="compositionally biased region" description="Acidic residues" evidence="1">
    <location>
        <begin position="643"/>
        <end position="652"/>
    </location>
</feature>
<feature type="region of interest" description="Disordered" evidence="1">
    <location>
        <begin position="127"/>
        <end position="196"/>
    </location>
</feature>
<dbReference type="InParanoid" id="D8THE6"/>
<feature type="region of interest" description="Disordered" evidence="1">
    <location>
        <begin position="346"/>
        <end position="403"/>
    </location>
</feature>
<dbReference type="EMBL" id="GL378323">
    <property type="protein sequence ID" value="EFJ53056.1"/>
    <property type="molecule type" value="Genomic_DNA"/>
</dbReference>
<dbReference type="RefSeq" id="XP_002946061.1">
    <property type="nucleotide sequence ID" value="XM_002946015.1"/>
</dbReference>
<evidence type="ECO:0000256" key="1">
    <source>
        <dbReference type="SAM" id="MobiDB-lite"/>
    </source>
</evidence>
<feature type="region of interest" description="Disordered" evidence="1">
    <location>
        <begin position="516"/>
        <end position="553"/>
    </location>
</feature>
<reference evidence="2 3" key="1">
    <citation type="journal article" date="2010" name="Science">
        <title>Genomic analysis of organismal complexity in the multicellular green alga Volvox carteri.</title>
        <authorList>
            <person name="Prochnik S.E."/>
            <person name="Umen J."/>
            <person name="Nedelcu A.M."/>
            <person name="Hallmann A."/>
            <person name="Miller S.M."/>
            <person name="Nishii I."/>
            <person name="Ferris P."/>
            <person name="Kuo A."/>
            <person name="Mitros T."/>
            <person name="Fritz-Laylin L.K."/>
            <person name="Hellsten U."/>
            <person name="Chapman J."/>
            <person name="Simakov O."/>
            <person name="Rensing S.A."/>
            <person name="Terry A."/>
            <person name="Pangilinan J."/>
            <person name="Kapitonov V."/>
            <person name="Jurka J."/>
            <person name="Salamov A."/>
            <person name="Shapiro H."/>
            <person name="Schmutz J."/>
            <person name="Grimwood J."/>
            <person name="Lindquist E."/>
            <person name="Lucas S."/>
            <person name="Grigoriev I.V."/>
            <person name="Schmitt R."/>
            <person name="Kirk D."/>
            <person name="Rokhsar D.S."/>
        </authorList>
    </citation>
    <scope>NUCLEOTIDE SEQUENCE [LARGE SCALE GENOMIC DNA]</scope>
    <source>
        <strain evidence="3">f. Nagariensis / Eve</strain>
    </source>
</reference>
<proteinExistence type="predicted"/>